<dbReference type="OrthoDB" id="5315233at2759"/>
<proteinExistence type="predicted"/>
<dbReference type="EMBL" id="PYWC01000015">
    <property type="protein sequence ID" value="PWW78396.1"/>
    <property type="molecule type" value="Genomic_DNA"/>
</dbReference>
<comment type="caution">
    <text evidence="2">The sequence shown here is derived from an EMBL/GenBank/DDBJ whole genome shotgun (WGS) entry which is preliminary data.</text>
</comment>
<organism evidence="2 3">
    <name type="scientific">Tuber magnatum</name>
    <name type="common">white Piedmont truffle</name>
    <dbReference type="NCBI Taxonomy" id="42249"/>
    <lineage>
        <taxon>Eukaryota</taxon>
        <taxon>Fungi</taxon>
        <taxon>Dikarya</taxon>
        <taxon>Ascomycota</taxon>
        <taxon>Pezizomycotina</taxon>
        <taxon>Pezizomycetes</taxon>
        <taxon>Pezizales</taxon>
        <taxon>Tuberaceae</taxon>
        <taxon>Tuber</taxon>
    </lineage>
</organism>
<evidence type="ECO:0000256" key="1">
    <source>
        <dbReference type="SAM" id="MobiDB-lite"/>
    </source>
</evidence>
<feature type="region of interest" description="Disordered" evidence="1">
    <location>
        <begin position="86"/>
        <end position="117"/>
    </location>
</feature>
<dbReference type="AlphaFoldDB" id="A0A317SYL9"/>
<keyword evidence="3" id="KW-1185">Reference proteome</keyword>
<reference evidence="2 3" key="1">
    <citation type="submission" date="2018-03" db="EMBL/GenBank/DDBJ databases">
        <title>Genomes of Pezizomycetes fungi and the evolution of truffles.</title>
        <authorList>
            <person name="Murat C."/>
            <person name="Payen T."/>
            <person name="Noel B."/>
            <person name="Kuo A."/>
            <person name="Martin F.M."/>
        </authorList>
    </citation>
    <scope>NUCLEOTIDE SEQUENCE [LARGE SCALE GENOMIC DNA]</scope>
    <source>
        <strain evidence="2">091103-1</strain>
    </source>
</reference>
<protein>
    <submittedName>
        <fullName evidence="2">Uncharacterized protein</fullName>
    </submittedName>
</protein>
<evidence type="ECO:0000313" key="2">
    <source>
        <dbReference type="EMBL" id="PWW78396.1"/>
    </source>
</evidence>
<name>A0A317SYL9_9PEZI</name>
<feature type="region of interest" description="Disordered" evidence="1">
    <location>
        <begin position="1"/>
        <end position="22"/>
    </location>
</feature>
<accession>A0A317SYL9</accession>
<sequence>MLQEQSRKRWKAELSNSSKARHARKMSFRLNPTFFNKGSGQPSLLGRRKATNGAAIEASATVTLFPTSANTVDLLTPALVDLTTPPKTTSVPHSTADSAYYSAPNTESKSVSPARHMPPGTIDPVVLQNVQDSPAPDYSIADYNSTMHDNTDSQFYKKFIKKKFAHPVSARNDLKPIMRRVLRKPEDRPMVAKAYLKINFRAVTIRGEVRMVRKPVRNPGERICDGPCEEMTWYFGEKVGYN</sequence>
<dbReference type="Proteomes" id="UP000246991">
    <property type="component" value="Unassembled WGS sequence"/>
</dbReference>
<evidence type="ECO:0000313" key="3">
    <source>
        <dbReference type="Proteomes" id="UP000246991"/>
    </source>
</evidence>
<feature type="compositionally biased region" description="Polar residues" evidence="1">
    <location>
        <begin position="86"/>
        <end position="111"/>
    </location>
</feature>
<gene>
    <name evidence="2" type="ORF">C7212DRAFT_351181</name>
</gene>